<evidence type="ECO:0000313" key="3">
    <source>
        <dbReference type="Proteomes" id="UP000028824"/>
    </source>
</evidence>
<reference evidence="2 3" key="1">
    <citation type="submission" date="2014-03" db="EMBL/GenBank/DDBJ databases">
        <title>Genome of Paenirhodobacter enshiensis DW2-9.</title>
        <authorList>
            <person name="Wang D."/>
            <person name="Wang G."/>
        </authorList>
    </citation>
    <scope>NUCLEOTIDE SEQUENCE [LARGE SCALE GENOMIC DNA]</scope>
    <source>
        <strain evidence="2 3">DW2-9</strain>
    </source>
</reference>
<gene>
    <name evidence="2" type="ORF">CG50_10585</name>
</gene>
<sequence>MFRTAIVAALVFAASIQATEAAAPAIAHVKQVLQHGLQPTEVKACKKGKPCGNSCIAQDKTCHK</sequence>
<keyword evidence="3" id="KW-1185">Reference proteome</keyword>
<dbReference type="Proteomes" id="UP000028824">
    <property type="component" value="Unassembled WGS sequence"/>
</dbReference>
<accession>A0A086XQP2</accession>
<dbReference type="EMBL" id="JFZB01000052">
    <property type="protein sequence ID" value="KFI24342.1"/>
    <property type="molecule type" value="Genomic_DNA"/>
</dbReference>
<protein>
    <submittedName>
        <fullName evidence="2">Uncharacterized protein</fullName>
    </submittedName>
</protein>
<organism evidence="2 3">
    <name type="scientific">Paenirhodobacter enshiensis</name>
    <dbReference type="NCBI Taxonomy" id="1105367"/>
    <lineage>
        <taxon>Bacteria</taxon>
        <taxon>Pseudomonadati</taxon>
        <taxon>Pseudomonadota</taxon>
        <taxon>Alphaproteobacteria</taxon>
        <taxon>Rhodobacterales</taxon>
        <taxon>Rhodobacter group</taxon>
        <taxon>Paenirhodobacter</taxon>
    </lineage>
</organism>
<feature type="chain" id="PRO_5001816963" evidence="1">
    <location>
        <begin position="19"/>
        <end position="64"/>
    </location>
</feature>
<dbReference type="RefSeq" id="WP_036640104.1">
    <property type="nucleotide sequence ID" value="NZ_JFZB01000052.1"/>
</dbReference>
<name>A0A086XQP2_9RHOB</name>
<evidence type="ECO:0000256" key="1">
    <source>
        <dbReference type="SAM" id="SignalP"/>
    </source>
</evidence>
<proteinExistence type="predicted"/>
<dbReference type="OrthoDB" id="6184298at2"/>
<evidence type="ECO:0000313" key="2">
    <source>
        <dbReference type="EMBL" id="KFI24342.1"/>
    </source>
</evidence>
<feature type="signal peptide" evidence="1">
    <location>
        <begin position="1"/>
        <end position="18"/>
    </location>
</feature>
<keyword evidence="1" id="KW-0732">Signal</keyword>
<dbReference type="AlphaFoldDB" id="A0A086XQP2"/>
<comment type="caution">
    <text evidence="2">The sequence shown here is derived from an EMBL/GenBank/DDBJ whole genome shotgun (WGS) entry which is preliminary data.</text>
</comment>